<evidence type="ECO:0000313" key="6">
    <source>
        <dbReference type="Proteomes" id="UP000663872"/>
    </source>
</evidence>
<dbReference type="Proteomes" id="UP000663851">
    <property type="component" value="Unassembled WGS sequence"/>
</dbReference>
<evidence type="ECO:0000259" key="1">
    <source>
        <dbReference type="PROSITE" id="PS50181"/>
    </source>
</evidence>
<proteinExistence type="predicted"/>
<dbReference type="Pfam" id="PF00646">
    <property type="entry name" value="F-box"/>
    <property type="match status" value="1"/>
</dbReference>
<dbReference type="InterPro" id="IPR032675">
    <property type="entry name" value="LRR_dom_sf"/>
</dbReference>
<dbReference type="SMART" id="SM00256">
    <property type="entry name" value="FBOX"/>
    <property type="match status" value="1"/>
</dbReference>
<dbReference type="InterPro" id="IPR036047">
    <property type="entry name" value="F-box-like_dom_sf"/>
</dbReference>
<dbReference type="Proteomes" id="UP000663833">
    <property type="component" value="Unassembled WGS sequence"/>
</dbReference>
<dbReference type="AlphaFoldDB" id="A0A817Y8Z9"/>
<dbReference type="PROSITE" id="PS50181">
    <property type="entry name" value="FBOX"/>
    <property type="match status" value="1"/>
</dbReference>
<reference evidence="3" key="1">
    <citation type="submission" date="2021-02" db="EMBL/GenBank/DDBJ databases">
        <authorList>
            <person name="Nowell W R."/>
        </authorList>
    </citation>
    <scope>NUCLEOTIDE SEQUENCE</scope>
</reference>
<evidence type="ECO:0000313" key="2">
    <source>
        <dbReference type="EMBL" id="CAF3253555.1"/>
    </source>
</evidence>
<feature type="domain" description="F-box" evidence="1">
    <location>
        <begin position="6"/>
        <end position="57"/>
    </location>
</feature>
<sequence length="411" mass="47613">MSTKAQVHFQLLPVELVHKIFDYLNAEAIVFSMRLVCKQLYSIVNAYNRYELDFRYISKSDLPLLARIIDPDAIISLKLSKTEKERSIRSLLKHFRTDFTRLQSLALFNLYDRDLKIIQNRIMKCPLKTFSIFNELWNVRKTEAYISNILLHKDLSKIEVKLDYDSITLIDWPMSCGLKHVIINNCSSATIYTILNHSPNLGTLVITDNYFENFEETITNDKQFNSVISLSLAISANIAMENIRSLLSCLPCLAHLRLISKTLSSDDSLFDGSEWEDLITAKVTLLKKFEFSFFGDLSAYNGSVTPKSMINSFQTLFWLQTKQWIVKYEDGPDNLQSWTFHIYSIPIFIDEFHYPSPVFRVVHSTLNTDVRCEKVTVDTNRLILYLTKMMSESTLELVSTIVRVQYCDSES</sequence>
<gene>
    <name evidence="3" type="ORF">GRG538_LOCUS7865</name>
    <name evidence="4" type="ORF">HFQ381_LOCUS4896</name>
    <name evidence="2" type="ORF">LUA448_LOCUS4976</name>
    <name evidence="5" type="ORF">QYT958_LOCUS18687</name>
</gene>
<dbReference type="Proteomes" id="UP000663872">
    <property type="component" value="Unassembled WGS sequence"/>
</dbReference>
<comment type="caution">
    <text evidence="3">The sequence shown here is derived from an EMBL/GenBank/DDBJ whole genome shotgun (WGS) entry which is preliminary data.</text>
</comment>
<dbReference type="EMBL" id="CAJNYD010000403">
    <property type="protein sequence ID" value="CAF3253555.1"/>
    <property type="molecule type" value="Genomic_DNA"/>
</dbReference>
<accession>A0A817Y8Z9</accession>
<dbReference type="EMBL" id="CAJOBO010000199">
    <property type="protein sequence ID" value="CAF4159886.1"/>
    <property type="molecule type" value="Genomic_DNA"/>
</dbReference>
<name>A0A817Y8Z9_9BILA</name>
<evidence type="ECO:0000313" key="3">
    <source>
        <dbReference type="EMBL" id="CAF3377332.1"/>
    </source>
</evidence>
<dbReference type="CDD" id="cd09917">
    <property type="entry name" value="F-box_SF"/>
    <property type="match status" value="1"/>
</dbReference>
<dbReference type="InterPro" id="IPR001810">
    <property type="entry name" value="F-box_dom"/>
</dbReference>
<dbReference type="Gene3D" id="3.80.10.10">
    <property type="entry name" value="Ribonuclease Inhibitor"/>
    <property type="match status" value="1"/>
</dbReference>
<dbReference type="EMBL" id="CAJNYT010000846">
    <property type="protein sequence ID" value="CAF3377332.1"/>
    <property type="molecule type" value="Genomic_DNA"/>
</dbReference>
<protein>
    <recommendedName>
        <fullName evidence="1">F-box domain-containing protein</fullName>
    </recommendedName>
</protein>
<evidence type="ECO:0000313" key="4">
    <source>
        <dbReference type="EMBL" id="CAF4159886.1"/>
    </source>
</evidence>
<evidence type="ECO:0000313" key="5">
    <source>
        <dbReference type="EMBL" id="CAF4716415.1"/>
    </source>
</evidence>
<organism evidence="3 6">
    <name type="scientific">Rotaria socialis</name>
    <dbReference type="NCBI Taxonomy" id="392032"/>
    <lineage>
        <taxon>Eukaryota</taxon>
        <taxon>Metazoa</taxon>
        <taxon>Spiralia</taxon>
        <taxon>Gnathifera</taxon>
        <taxon>Rotifera</taxon>
        <taxon>Eurotatoria</taxon>
        <taxon>Bdelloidea</taxon>
        <taxon>Philodinida</taxon>
        <taxon>Philodinidae</taxon>
        <taxon>Rotaria</taxon>
    </lineage>
</organism>
<dbReference type="Proteomes" id="UP000663848">
    <property type="component" value="Unassembled WGS sequence"/>
</dbReference>
<dbReference type="EMBL" id="CAJOBR010002984">
    <property type="protein sequence ID" value="CAF4716415.1"/>
    <property type="molecule type" value="Genomic_DNA"/>
</dbReference>
<dbReference type="SUPFAM" id="SSF81383">
    <property type="entry name" value="F-box domain"/>
    <property type="match status" value="1"/>
</dbReference>